<dbReference type="PANTHER" id="PTHR21715">
    <property type="entry name" value="RH04127P"/>
    <property type="match status" value="1"/>
</dbReference>
<dbReference type="Proteomes" id="UP001497525">
    <property type="component" value="Unassembled WGS sequence"/>
</dbReference>
<dbReference type="InterPro" id="IPR036020">
    <property type="entry name" value="WW_dom_sf"/>
</dbReference>
<gene>
    <name evidence="4" type="ORF">CDAUBV1_LOCUS1269</name>
</gene>
<dbReference type="SMART" id="SM00456">
    <property type="entry name" value="WW"/>
    <property type="match status" value="1"/>
</dbReference>
<evidence type="ECO:0000256" key="1">
    <source>
        <dbReference type="SAM" id="Coils"/>
    </source>
</evidence>
<feature type="compositionally biased region" description="Polar residues" evidence="2">
    <location>
        <begin position="146"/>
        <end position="158"/>
    </location>
</feature>
<dbReference type="EMBL" id="CAXLJL010000052">
    <property type="protein sequence ID" value="CAL5129827.1"/>
    <property type="molecule type" value="Genomic_DNA"/>
</dbReference>
<evidence type="ECO:0000313" key="5">
    <source>
        <dbReference type="Proteomes" id="UP001497525"/>
    </source>
</evidence>
<comment type="caution">
    <text evidence="4">The sequence shown here is derived from an EMBL/GenBank/DDBJ whole genome shotgun (WGS) entry which is preliminary data.</text>
</comment>
<proteinExistence type="predicted"/>
<evidence type="ECO:0000313" key="4">
    <source>
        <dbReference type="EMBL" id="CAL5129827.1"/>
    </source>
</evidence>
<feature type="compositionally biased region" description="Low complexity" evidence="2">
    <location>
        <begin position="120"/>
        <end position="136"/>
    </location>
</feature>
<protein>
    <recommendedName>
        <fullName evidence="3">WW domain-containing protein</fullName>
    </recommendedName>
</protein>
<feature type="domain" description="WW" evidence="3">
    <location>
        <begin position="59"/>
        <end position="92"/>
    </location>
</feature>
<evidence type="ECO:0000259" key="3">
    <source>
        <dbReference type="PROSITE" id="PS50020"/>
    </source>
</evidence>
<name>A0AAV2T162_CALDB</name>
<accession>A0AAV2T162</accession>
<dbReference type="AlphaFoldDB" id="A0AAV2T162"/>
<dbReference type="PANTHER" id="PTHR21715:SF0">
    <property type="entry name" value="RH04127P"/>
    <property type="match status" value="1"/>
</dbReference>
<sequence length="732" mass="80894">MLKITQDARPGPVLRALVLEEAQDQPPTEEEIKLYASSIGINPSKEPELIPIAKEGISAPLPQDWQVLQDENNQIFYHNTVSGQSLWEHPLDEFYRQRVAEARLLKENAASAKLIHEPSKASSDGSSGSSSTCSTPTEEEVCVTSARQQNEDVSNPASQFKCADNRVSAQPATNVNSSGDHPRRSHWTGVPLLGDAIPENIPVTSRPKNILRPYLERVVESEITTSGLLDSNLHKKLDNAHISVTTQTSETPDNEVTTTSQCWTGKYCADLEEAERRLSELQAKLRESLKDDTKSLLEFSPCFNRFNLPKRSVSLIGSARTRNFTPSLDNVLNGIQKLSLSPRNLKLKGQVSSETKNALTGSTTKKENYPDVINSPLVKDAGLDPFVPLCPKVGLSPSGDNQGGIGDDNSECIYVCSSPPVSRPAGKRSPLKQPVSDVRTVRSPEHLLSDGGELLNQKDAAESVGNLNEGISHLVEERSRLQRKMLRLKLIYKTYKQRLSNLDASLVLLQHSASAIHNAENLTNNRPEKSKRTVPEPVCVLRDRHFLSDLHSSSAESVHPVQASCLSTEHESRIVNVTEIPVSTVHESVRPSRRSLSTPRSNYSHDISRFTSFRMSRHQRSPSQDLAHSLASIDAQLHNVLHRLGSVSDVSFSKPNPDGDSARTPDRPHKLLDYGCSWNTNPRPSSGLVTSHRPRRISAAREPQLSTPVSPEDDHEYQRPCLDLSPTWLCSD</sequence>
<dbReference type="SUPFAM" id="SSF51045">
    <property type="entry name" value="WW domain"/>
    <property type="match status" value="1"/>
</dbReference>
<dbReference type="PROSITE" id="PS50020">
    <property type="entry name" value="WW_DOMAIN_2"/>
    <property type="match status" value="1"/>
</dbReference>
<dbReference type="InterPro" id="IPR001202">
    <property type="entry name" value="WW_dom"/>
</dbReference>
<organism evidence="4 5">
    <name type="scientific">Calicophoron daubneyi</name>
    <name type="common">Rumen fluke</name>
    <name type="synonym">Paramphistomum daubneyi</name>
    <dbReference type="NCBI Taxonomy" id="300641"/>
    <lineage>
        <taxon>Eukaryota</taxon>
        <taxon>Metazoa</taxon>
        <taxon>Spiralia</taxon>
        <taxon>Lophotrochozoa</taxon>
        <taxon>Platyhelminthes</taxon>
        <taxon>Trematoda</taxon>
        <taxon>Digenea</taxon>
        <taxon>Plagiorchiida</taxon>
        <taxon>Pronocephalata</taxon>
        <taxon>Paramphistomoidea</taxon>
        <taxon>Paramphistomidae</taxon>
        <taxon>Calicophoron</taxon>
    </lineage>
</organism>
<keyword evidence="1" id="KW-0175">Coiled coil</keyword>
<feature type="region of interest" description="Disordered" evidence="2">
    <location>
        <begin position="682"/>
        <end position="718"/>
    </location>
</feature>
<dbReference type="Gene3D" id="3.30.1470.10">
    <property type="entry name" value="Photosystem I PsaD, reaction center subunit II"/>
    <property type="match status" value="1"/>
</dbReference>
<evidence type="ECO:0000256" key="2">
    <source>
        <dbReference type="SAM" id="MobiDB-lite"/>
    </source>
</evidence>
<dbReference type="Pfam" id="PF00397">
    <property type="entry name" value="WW"/>
    <property type="match status" value="1"/>
</dbReference>
<reference evidence="4" key="1">
    <citation type="submission" date="2024-06" db="EMBL/GenBank/DDBJ databases">
        <authorList>
            <person name="Liu X."/>
            <person name="Lenzi L."/>
            <person name="Haldenby T S."/>
            <person name="Uol C."/>
        </authorList>
    </citation>
    <scope>NUCLEOTIDE SEQUENCE</scope>
</reference>
<feature type="region of interest" description="Disordered" evidence="2">
    <location>
        <begin position="115"/>
        <end position="162"/>
    </location>
</feature>
<dbReference type="InterPro" id="IPR053233">
    <property type="entry name" value="ABRA-related"/>
</dbReference>
<dbReference type="CDD" id="cd00201">
    <property type="entry name" value="WW"/>
    <property type="match status" value="1"/>
</dbReference>
<feature type="coiled-coil region" evidence="1">
    <location>
        <begin position="264"/>
        <end position="291"/>
    </location>
</feature>
<feature type="region of interest" description="Disordered" evidence="2">
    <location>
        <begin position="648"/>
        <end position="667"/>
    </location>
</feature>